<evidence type="ECO:0008006" key="14">
    <source>
        <dbReference type="Google" id="ProtNLM"/>
    </source>
</evidence>
<dbReference type="PANTHER" id="PTHR46009:SF1">
    <property type="entry name" value="VACUOLAR PROTEIN SORTING-ASSOCIATED PROTEIN VTA1 HOMOLOG"/>
    <property type="match status" value="1"/>
</dbReference>
<keyword evidence="4" id="KW-0813">Transport</keyword>
<dbReference type="InterPro" id="IPR044538">
    <property type="entry name" value="Vta1-like"/>
</dbReference>
<evidence type="ECO:0000259" key="10">
    <source>
        <dbReference type="Pfam" id="PF04652"/>
    </source>
</evidence>
<dbReference type="Gene3D" id="1.25.40.270">
    <property type="entry name" value="Vacuolar protein sorting-associated protein vta1"/>
    <property type="match status" value="1"/>
</dbReference>
<dbReference type="STRING" id="454286.A0A0J8RB04"/>
<dbReference type="InterPro" id="IPR023175">
    <property type="entry name" value="Vta1/CALS_N_sf"/>
</dbReference>
<protein>
    <recommendedName>
        <fullName evidence="14">Vacuolar protein sorting-associated protein VTA1</fullName>
    </recommendedName>
</protein>
<evidence type="ECO:0000256" key="4">
    <source>
        <dbReference type="ARBA" id="ARBA00022448"/>
    </source>
</evidence>
<feature type="compositionally biased region" description="Pro residues" evidence="9">
    <location>
        <begin position="404"/>
        <end position="416"/>
    </location>
</feature>
<dbReference type="OrthoDB" id="391137at2759"/>
<gene>
    <name evidence="12" type="ORF">CISG_09337</name>
</gene>
<evidence type="ECO:0000256" key="7">
    <source>
        <dbReference type="ARBA" id="ARBA00022927"/>
    </source>
</evidence>
<keyword evidence="6" id="KW-0967">Endosome</keyword>
<name>A0A0J8RB04_COCIT</name>
<comment type="similarity">
    <text evidence="3">Belongs to the VTA1 family.</text>
</comment>
<evidence type="ECO:0000256" key="8">
    <source>
        <dbReference type="ARBA" id="ARBA00023136"/>
    </source>
</evidence>
<evidence type="ECO:0000256" key="5">
    <source>
        <dbReference type="ARBA" id="ARBA00022490"/>
    </source>
</evidence>
<sequence>MISPSRQAGTARQLLHQHPLNQHDRHNPHFSVSETLLQRAASHTGHMSTYIRPMSRDITALPLELVSREAKPDMMVWCNYWIVNQILSKNLHHSDAECLNFTTGLMDKLEQFKAQHSDNEAVTDDTAGQAYVEQFGLETFHRADNAVQANRASLQTADTFQAAATFLELCQIWGQVDPEIAAKIKFAKFHALRIAKAVKAGEDPNLSNPSPEKMENEGGLPMESNSPSVEKPQDAEMPALRRMRQPSVEEVPDESDSVQRRLAAQSSADESIHPSRSSSRPPAHTENLPQPPSGPPSNIPSPTIPGMMNLDGDLRQRPSHLSQATVPDLPAAPSDFPQGSPISGVGTPTNLGAPPEAFPSLNTFQSFPPPAVASHEAPPSPRASSPKEFERIAHARKPSITPSTVPPPPKPVPPMPAYASTAGNSVVDEDSMAQAQKHARWAVSALNFDDVNTAVKELRNALRLLGAR</sequence>
<accession>A0A0J8RB04</accession>
<comment type="subcellular location">
    <subcellularLocation>
        <location evidence="2">Cytoplasm</location>
    </subcellularLocation>
    <subcellularLocation>
        <location evidence="1">Endosome membrane</location>
        <topology evidence="1">Peripheral membrane protein</topology>
    </subcellularLocation>
</comment>
<dbReference type="EMBL" id="DS268212">
    <property type="protein sequence ID" value="KMU82026.1"/>
    <property type="molecule type" value="Genomic_DNA"/>
</dbReference>
<dbReference type="GO" id="GO:0010008">
    <property type="term" value="C:endosome membrane"/>
    <property type="evidence" value="ECO:0007669"/>
    <property type="project" value="UniProtKB-SubCell"/>
</dbReference>
<proteinExistence type="inferred from homology"/>
<dbReference type="GO" id="GO:0005771">
    <property type="term" value="C:multivesicular body"/>
    <property type="evidence" value="ECO:0007669"/>
    <property type="project" value="TreeGrafter"/>
</dbReference>
<dbReference type="Pfam" id="PF04652">
    <property type="entry name" value="Vta1"/>
    <property type="match status" value="1"/>
</dbReference>
<dbReference type="InterPro" id="IPR041212">
    <property type="entry name" value="Vta1_C"/>
</dbReference>
<dbReference type="AlphaFoldDB" id="A0A0J8RB04"/>
<feature type="domain" description="Vta1 C-terminal" evidence="11">
    <location>
        <begin position="429"/>
        <end position="466"/>
    </location>
</feature>
<evidence type="ECO:0000256" key="1">
    <source>
        <dbReference type="ARBA" id="ARBA00004481"/>
    </source>
</evidence>
<feature type="region of interest" description="Disordered" evidence="9">
    <location>
        <begin position="201"/>
        <end position="424"/>
    </location>
</feature>
<evidence type="ECO:0000259" key="11">
    <source>
        <dbReference type="Pfam" id="PF18097"/>
    </source>
</evidence>
<dbReference type="InterPro" id="IPR039431">
    <property type="entry name" value="Vta1/CALS_N"/>
</dbReference>
<dbReference type="PANTHER" id="PTHR46009">
    <property type="entry name" value="VACUOLAR PROTEIN SORTING-ASSOCIATED PROTEIN VTA1 HOMOLOG"/>
    <property type="match status" value="1"/>
</dbReference>
<evidence type="ECO:0000256" key="2">
    <source>
        <dbReference type="ARBA" id="ARBA00004496"/>
    </source>
</evidence>
<keyword evidence="5" id="KW-0963">Cytoplasm</keyword>
<keyword evidence="7" id="KW-0653">Protein transport</keyword>
<evidence type="ECO:0000256" key="3">
    <source>
        <dbReference type="ARBA" id="ARBA00007895"/>
    </source>
</evidence>
<organism evidence="12 13">
    <name type="scientific">Coccidioides immitis RMSCC 3703</name>
    <dbReference type="NCBI Taxonomy" id="454286"/>
    <lineage>
        <taxon>Eukaryota</taxon>
        <taxon>Fungi</taxon>
        <taxon>Dikarya</taxon>
        <taxon>Ascomycota</taxon>
        <taxon>Pezizomycotina</taxon>
        <taxon>Eurotiomycetes</taxon>
        <taxon>Eurotiomycetidae</taxon>
        <taxon>Onygenales</taxon>
        <taxon>Onygenaceae</taxon>
        <taxon>Coccidioides</taxon>
    </lineage>
</organism>
<dbReference type="GO" id="GO:0015031">
    <property type="term" value="P:protein transport"/>
    <property type="evidence" value="ECO:0007669"/>
    <property type="project" value="UniProtKB-KW"/>
</dbReference>
<keyword evidence="8" id="KW-0472">Membrane</keyword>
<feature type="domain" description="Vta1/callose synthase N-terminal" evidence="10">
    <location>
        <begin position="70"/>
        <end position="199"/>
    </location>
</feature>
<evidence type="ECO:0000256" key="9">
    <source>
        <dbReference type="SAM" id="MobiDB-lite"/>
    </source>
</evidence>
<dbReference type="Proteomes" id="UP000054559">
    <property type="component" value="Unassembled WGS sequence"/>
</dbReference>
<feature type="compositionally biased region" description="Pro residues" evidence="9">
    <location>
        <begin position="289"/>
        <end position="303"/>
    </location>
</feature>
<reference evidence="13" key="1">
    <citation type="journal article" date="2010" name="Genome Res.">
        <title>Population genomic sequencing of Coccidioides fungi reveals recent hybridization and transposon control.</title>
        <authorList>
            <person name="Neafsey D.E."/>
            <person name="Barker B.M."/>
            <person name="Sharpton T.J."/>
            <person name="Stajich J.E."/>
            <person name="Park D.J."/>
            <person name="Whiston E."/>
            <person name="Hung C.-Y."/>
            <person name="McMahan C."/>
            <person name="White J."/>
            <person name="Sykes S."/>
            <person name="Heiman D."/>
            <person name="Young S."/>
            <person name="Zeng Q."/>
            <person name="Abouelleil A."/>
            <person name="Aftuck L."/>
            <person name="Bessette D."/>
            <person name="Brown A."/>
            <person name="FitzGerald M."/>
            <person name="Lui A."/>
            <person name="Macdonald J.P."/>
            <person name="Priest M."/>
            <person name="Orbach M.J."/>
            <person name="Galgiani J.N."/>
            <person name="Kirkland T.N."/>
            <person name="Cole G.T."/>
            <person name="Birren B.W."/>
            <person name="Henn M.R."/>
            <person name="Taylor J.W."/>
            <person name="Rounsley S.D."/>
        </authorList>
    </citation>
    <scope>NUCLEOTIDE SEQUENCE [LARGE SCALE GENOMIC DNA]</scope>
    <source>
        <strain evidence="13">RMSCC 3703</strain>
    </source>
</reference>
<evidence type="ECO:0000313" key="12">
    <source>
        <dbReference type="EMBL" id="KMU82026.1"/>
    </source>
</evidence>
<evidence type="ECO:0000256" key="6">
    <source>
        <dbReference type="ARBA" id="ARBA00022753"/>
    </source>
</evidence>
<dbReference type="Pfam" id="PF18097">
    <property type="entry name" value="Vta1_C"/>
    <property type="match status" value="1"/>
</dbReference>
<dbReference type="Gene3D" id="1.20.5.420">
    <property type="entry name" value="Immunoglobulin FC, subunit C"/>
    <property type="match status" value="1"/>
</dbReference>
<dbReference type="GO" id="GO:0032511">
    <property type="term" value="P:late endosome to vacuole transport via multivesicular body sorting pathway"/>
    <property type="evidence" value="ECO:0007669"/>
    <property type="project" value="InterPro"/>
</dbReference>
<evidence type="ECO:0000313" key="13">
    <source>
        <dbReference type="Proteomes" id="UP000054559"/>
    </source>
</evidence>